<evidence type="ECO:0000259" key="1">
    <source>
        <dbReference type="Pfam" id="PF13840"/>
    </source>
</evidence>
<dbReference type="GeneID" id="41322744"/>
<proteinExistence type="predicted"/>
<dbReference type="OMA" id="VWKETFA"/>
<dbReference type="AlphaFoldDB" id="A0A8J8TET3"/>
<dbReference type="InterPro" id="IPR045865">
    <property type="entry name" value="ACT-like_dom_sf"/>
</dbReference>
<comment type="caution">
    <text evidence="2">The sequence shown here is derived from an EMBL/GenBank/DDBJ whole genome shotgun (WGS) entry which is preliminary data.</text>
</comment>
<reference evidence="2" key="1">
    <citation type="submission" date="2016-03" db="EMBL/GenBank/DDBJ databases">
        <authorList>
            <person name="Borrel G."/>
            <person name="Mccann A."/>
            <person name="O'Toole P.W."/>
        </authorList>
    </citation>
    <scope>NUCLEOTIDE SEQUENCE</scope>
    <source>
        <strain evidence="2">183</strain>
    </source>
</reference>
<evidence type="ECO:0000313" key="3">
    <source>
        <dbReference type="Proteomes" id="UP000752814"/>
    </source>
</evidence>
<organism evidence="2 3">
    <name type="scientific">Candidatus Methanomassiliicoccus intestinalis</name>
    <dbReference type="NCBI Taxonomy" id="1406512"/>
    <lineage>
        <taxon>Archaea</taxon>
        <taxon>Methanobacteriati</taxon>
        <taxon>Thermoplasmatota</taxon>
        <taxon>Thermoplasmata</taxon>
        <taxon>Methanomassiliicoccales</taxon>
        <taxon>Methanomassiliicoccaceae</taxon>
        <taxon>Methanomassiliicoccus</taxon>
    </lineage>
</organism>
<dbReference type="InterPro" id="IPR016540">
    <property type="entry name" value="UCP008459"/>
</dbReference>
<dbReference type="Gene3D" id="3.30.2130.10">
    <property type="entry name" value="VC0802-like"/>
    <property type="match status" value="1"/>
</dbReference>
<dbReference type="RefSeq" id="WP_020448228.1">
    <property type="nucleotide sequence ID" value="NZ_CAYAXV010000001.1"/>
</dbReference>
<dbReference type="Proteomes" id="UP000752814">
    <property type="component" value="Unassembled WGS sequence"/>
</dbReference>
<dbReference type="Pfam" id="PF13840">
    <property type="entry name" value="ACT_7"/>
    <property type="match status" value="1"/>
</dbReference>
<name>A0A8J8TET3_9ARCH</name>
<evidence type="ECO:0000313" key="2">
    <source>
        <dbReference type="EMBL" id="TQS84053.1"/>
    </source>
</evidence>
<accession>A0A8J8TET3</accession>
<gene>
    <name evidence="2" type="ORF">A3207_06975</name>
</gene>
<feature type="domain" description="CASTOR ACT" evidence="1">
    <location>
        <begin position="65"/>
        <end position="122"/>
    </location>
</feature>
<protein>
    <recommendedName>
        <fullName evidence="1">CASTOR ACT domain-containing protein</fullName>
    </recommendedName>
</protein>
<sequence>MRFEEINKDTQIRASVRHKSYAISKVKEFPKQDDKIFAVITDGMEISVVAESDLDLDWVSQEKQLKIISFDTKLPFDLIGFLAYITKLLADQDISIFALSAFSTDHIFMKEEYLERAVEVLKANGVIIDVE</sequence>
<dbReference type="InterPro" id="IPR027795">
    <property type="entry name" value="CASTOR_ACT_dom"/>
</dbReference>
<dbReference type="EMBL" id="LVVT01000007">
    <property type="protein sequence ID" value="TQS84053.1"/>
    <property type="molecule type" value="Genomic_DNA"/>
</dbReference>
<dbReference type="PIRSF" id="PIRSF008459">
    <property type="entry name" value="UCP008459"/>
    <property type="match status" value="1"/>
</dbReference>
<dbReference type="SUPFAM" id="SSF55021">
    <property type="entry name" value="ACT-like"/>
    <property type="match status" value="1"/>
</dbReference>